<comment type="similarity">
    <text evidence="1">Belongs to the WD repeat ESC family.</text>
</comment>
<gene>
    <name evidence="8" type="ORF">HK097_009144</name>
</gene>
<evidence type="ECO:0000313" key="8">
    <source>
        <dbReference type="EMBL" id="KAJ3049868.1"/>
    </source>
</evidence>
<keyword evidence="9" id="KW-1185">Reference proteome</keyword>
<dbReference type="PROSITE" id="PS50294">
    <property type="entry name" value="WD_REPEATS_REGION"/>
    <property type="match status" value="1"/>
</dbReference>
<keyword evidence="3" id="KW-0677">Repeat</keyword>
<dbReference type="InterPro" id="IPR036322">
    <property type="entry name" value="WD40_repeat_dom_sf"/>
</dbReference>
<dbReference type="PROSITE" id="PS50082">
    <property type="entry name" value="WD_REPEATS_2"/>
    <property type="match status" value="1"/>
</dbReference>
<evidence type="ECO:0000313" key="9">
    <source>
        <dbReference type="Proteomes" id="UP001212841"/>
    </source>
</evidence>
<dbReference type="Gene3D" id="2.130.10.10">
    <property type="entry name" value="YVTN repeat-like/Quinoprotein amine dehydrogenase"/>
    <property type="match status" value="1"/>
</dbReference>
<accession>A0AAD5S9D4</accession>
<feature type="repeat" description="WD" evidence="6">
    <location>
        <begin position="205"/>
        <end position="247"/>
    </location>
</feature>
<dbReference type="SMART" id="SM00320">
    <property type="entry name" value="WD40"/>
    <property type="match status" value="5"/>
</dbReference>
<organism evidence="8 9">
    <name type="scientific">Rhizophlyctis rosea</name>
    <dbReference type="NCBI Taxonomy" id="64517"/>
    <lineage>
        <taxon>Eukaryota</taxon>
        <taxon>Fungi</taxon>
        <taxon>Fungi incertae sedis</taxon>
        <taxon>Chytridiomycota</taxon>
        <taxon>Chytridiomycota incertae sedis</taxon>
        <taxon>Chytridiomycetes</taxon>
        <taxon>Rhizophlyctidales</taxon>
        <taxon>Rhizophlyctidaceae</taxon>
        <taxon>Rhizophlyctis</taxon>
    </lineage>
</organism>
<evidence type="ECO:0000256" key="1">
    <source>
        <dbReference type="ARBA" id="ARBA00008075"/>
    </source>
</evidence>
<evidence type="ECO:0000256" key="6">
    <source>
        <dbReference type="PROSITE-ProRule" id="PRU00221"/>
    </source>
</evidence>
<dbReference type="Pfam" id="PF00400">
    <property type="entry name" value="WD40"/>
    <property type="match status" value="1"/>
</dbReference>
<keyword evidence="2 6" id="KW-0853">WD repeat</keyword>
<dbReference type="PANTHER" id="PTHR10253">
    <property type="entry name" value="POLYCOMB PROTEIN"/>
    <property type="match status" value="1"/>
</dbReference>
<dbReference type="InterPro" id="IPR015943">
    <property type="entry name" value="WD40/YVTN_repeat-like_dom_sf"/>
</dbReference>
<evidence type="ECO:0000256" key="7">
    <source>
        <dbReference type="SAM" id="MobiDB-lite"/>
    </source>
</evidence>
<evidence type="ECO:0000256" key="5">
    <source>
        <dbReference type="ARBA" id="ARBA00023163"/>
    </source>
</evidence>
<evidence type="ECO:0000256" key="2">
    <source>
        <dbReference type="ARBA" id="ARBA00022574"/>
    </source>
</evidence>
<proteinExistence type="inferred from homology"/>
<keyword evidence="4" id="KW-0805">Transcription regulation</keyword>
<dbReference type="SUPFAM" id="SSF50978">
    <property type="entry name" value="WD40 repeat-like"/>
    <property type="match status" value="1"/>
</dbReference>
<reference evidence="8" key="1">
    <citation type="submission" date="2020-05" db="EMBL/GenBank/DDBJ databases">
        <title>Phylogenomic resolution of chytrid fungi.</title>
        <authorList>
            <person name="Stajich J.E."/>
            <person name="Amses K."/>
            <person name="Simmons R."/>
            <person name="Seto K."/>
            <person name="Myers J."/>
            <person name="Bonds A."/>
            <person name="Quandt C.A."/>
            <person name="Barry K."/>
            <person name="Liu P."/>
            <person name="Grigoriev I."/>
            <person name="Longcore J.E."/>
            <person name="James T.Y."/>
        </authorList>
    </citation>
    <scope>NUCLEOTIDE SEQUENCE</scope>
    <source>
        <strain evidence="8">JEL0318</strain>
    </source>
</reference>
<sequence length="465" mass="51088">MTNTLPKKRPNDSSQSSTPAKKIQISADRNLFSTSPSTTSPKSISTPDAATSTPTPSKPKLTQEDIFKRFRLRRVVRENHGRDVNHCVFFVKPGEQNSSAHQEESLAIGDGEVPATVDGSNVLATVGGAQANFYDNEHCGDHLDIMSHFVVGGEGYNGRPVSADPYELLTCCWLTMPNDAVLAASGTDNIIHILSIAQSKEQKPLSGHTGPIIDIASHPTDTNLLFSLSKDGSVRLWHVGAGRTLVVYDVKATALALHPYGTSFLTANTNGSVHDWDVPEDILNLPTEEAESVEVEHVTEGVKVATASRLHGGSYVDSIRYIGDKVLSKSRDGKVLLWDPESSQVTKLVMPLEQDGDEQDADNGIQQVIQKFTIKGGDDNRCRFDVTPDKKYFAIGNESGTVFIYNLSTGKLVTELRHKRCTKAVRCCAFSRNCRNLVFVGEDSFIWRFDYISDETLEKWKSSEQ</sequence>
<dbReference type="AlphaFoldDB" id="A0AAD5S9D4"/>
<dbReference type="InterPro" id="IPR001680">
    <property type="entry name" value="WD40_rpt"/>
</dbReference>
<evidence type="ECO:0000256" key="4">
    <source>
        <dbReference type="ARBA" id="ARBA00023015"/>
    </source>
</evidence>
<evidence type="ECO:0000256" key="3">
    <source>
        <dbReference type="ARBA" id="ARBA00022737"/>
    </source>
</evidence>
<dbReference type="InterPro" id="IPR051243">
    <property type="entry name" value="PcG_WD-repeat"/>
</dbReference>
<comment type="caution">
    <text evidence="8">The sequence shown here is derived from an EMBL/GenBank/DDBJ whole genome shotgun (WGS) entry which is preliminary data.</text>
</comment>
<feature type="region of interest" description="Disordered" evidence="7">
    <location>
        <begin position="1"/>
        <end position="62"/>
    </location>
</feature>
<name>A0AAD5S9D4_9FUNG</name>
<dbReference type="Proteomes" id="UP001212841">
    <property type="component" value="Unassembled WGS sequence"/>
</dbReference>
<dbReference type="EMBL" id="JADGJD010000584">
    <property type="protein sequence ID" value="KAJ3049868.1"/>
    <property type="molecule type" value="Genomic_DNA"/>
</dbReference>
<protein>
    <submittedName>
        <fullName evidence="8">Uncharacterized protein</fullName>
    </submittedName>
</protein>
<feature type="compositionally biased region" description="Low complexity" evidence="7">
    <location>
        <begin position="33"/>
        <end position="60"/>
    </location>
</feature>
<keyword evidence="5" id="KW-0804">Transcription</keyword>